<dbReference type="AlphaFoldDB" id="A0AAD6ZS60"/>
<keyword evidence="2" id="KW-1185">Reference proteome</keyword>
<dbReference type="Proteomes" id="UP001218218">
    <property type="component" value="Unassembled WGS sequence"/>
</dbReference>
<dbReference type="EMBL" id="JARIHO010000030">
    <property type="protein sequence ID" value="KAJ7336786.1"/>
    <property type="molecule type" value="Genomic_DNA"/>
</dbReference>
<sequence>MSIPLPVSLTQASILPGTRPPIPCADVRTTGKPCPGARSLNAAGALGLVLHYLNSTMCEISLQQIFALIPTTVSQYIAFGLNILLAVLCTMPDAKIKWPGTVDEFQSFSTSGYNPRPQLGLFWEPLNWAKGGLFDISGPYTMGCPKLCVFCMGCPMGFFGLGQTIHRRQNRKICGMSHRPILNVGPLALVAHKKRISGWIGLGRGDS</sequence>
<dbReference type="PANTHER" id="PTHR48471:SF1">
    <property type="entry name" value="DDE TNP4 DOMAIN-CONTAINING PROTEIN"/>
    <property type="match status" value="1"/>
</dbReference>
<dbReference type="PANTHER" id="PTHR48471">
    <property type="entry name" value="DDE TNP4 DOMAIN-CONTAINING PROTEIN"/>
    <property type="match status" value="1"/>
</dbReference>
<reference evidence="1" key="1">
    <citation type="submission" date="2023-03" db="EMBL/GenBank/DDBJ databases">
        <title>Massive genome expansion in bonnet fungi (Mycena s.s.) driven by repeated elements and novel gene families across ecological guilds.</title>
        <authorList>
            <consortium name="Lawrence Berkeley National Laboratory"/>
            <person name="Harder C.B."/>
            <person name="Miyauchi S."/>
            <person name="Viragh M."/>
            <person name="Kuo A."/>
            <person name="Thoen E."/>
            <person name="Andreopoulos B."/>
            <person name="Lu D."/>
            <person name="Skrede I."/>
            <person name="Drula E."/>
            <person name="Henrissat B."/>
            <person name="Morin E."/>
            <person name="Kohler A."/>
            <person name="Barry K."/>
            <person name="LaButti K."/>
            <person name="Morin E."/>
            <person name="Salamov A."/>
            <person name="Lipzen A."/>
            <person name="Mereny Z."/>
            <person name="Hegedus B."/>
            <person name="Baldrian P."/>
            <person name="Stursova M."/>
            <person name="Weitz H."/>
            <person name="Taylor A."/>
            <person name="Grigoriev I.V."/>
            <person name="Nagy L.G."/>
            <person name="Martin F."/>
            <person name="Kauserud H."/>
        </authorList>
    </citation>
    <scope>NUCLEOTIDE SEQUENCE</scope>
    <source>
        <strain evidence="1">CBHHK002</strain>
    </source>
</reference>
<proteinExistence type="predicted"/>
<evidence type="ECO:0000313" key="1">
    <source>
        <dbReference type="EMBL" id="KAJ7336786.1"/>
    </source>
</evidence>
<protein>
    <submittedName>
        <fullName evidence="1">Uncharacterized protein</fullName>
    </submittedName>
</protein>
<comment type="caution">
    <text evidence="1">The sequence shown here is derived from an EMBL/GenBank/DDBJ whole genome shotgun (WGS) entry which is preliminary data.</text>
</comment>
<evidence type="ECO:0000313" key="2">
    <source>
        <dbReference type="Proteomes" id="UP001218218"/>
    </source>
</evidence>
<organism evidence="1 2">
    <name type="scientific">Mycena albidolilacea</name>
    <dbReference type="NCBI Taxonomy" id="1033008"/>
    <lineage>
        <taxon>Eukaryota</taxon>
        <taxon>Fungi</taxon>
        <taxon>Dikarya</taxon>
        <taxon>Basidiomycota</taxon>
        <taxon>Agaricomycotina</taxon>
        <taxon>Agaricomycetes</taxon>
        <taxon>Agaricomycetidae</taxon>
        <taxon>Agaricales</taxon>
        <taxon>Marasmiineae</taxon>
        <taxon>Mycenaceae</taxon>
        <taxon>Mycena</taxon>
    </lineage>
</organism>
<accession>A0AAD6ZS60</accession>
<gene>
    <name evidence="1" type="ORF">DFH08DRAFT_877471</name>
</gene>
<name>A0AAD6ZS60_9AGAR</name>